<dbReference type="InterPro" id="IPR000343">
    <property type="entry name" value="4pyrrol_synth_GluRdtase"/>
</dbReference>
<keyword evidence="4 8" id="KW-0521">NADP</keyword>
<dbReference type="Pfam" id="PF00745">
    <property type="entry name" value="GlutR_dimer"/>
    <property type="match status" value="1"/>
</dbReference>
<accession>A0A974XFJ8</accession>
<evidence type="ECO:0000256" key="13">
    <source>
        <dbReference type="RuleBase" id="RU000584"/>
    </source>
</evidence>
<dbReference type="NCBIfam" id="TIGR01035">
    <property type="entry name" value="hemA"/>
    <property type="match status" value="1"/>
</dbReference>
<evidence type="ECO:0000256" key="1">
    <source>
        <dbReference type="ARBA" id="ARBA00005059"/>
    </source>
</evidence>
<evidence type="ECO:0000256" key="5">
    <source>
        <dbReference type="ARBA" id="ARBA00023002"/>
    </source>
</evidence>
<dbReference type="EC" id="1.2.1.70" evidence="3 8"/>
<dbReference type="GO" id="GO:0050661">
    <property type="term" value="F:NADP binding"/>
    <property type="evidence" value="ECO:0007669"/>
    <property type="project" value="InterPro"/>
</dbReference>
<dbReference type="InterPro" id="IPR006151">
    <property type="entry name" value="Shikm_DH/Glu-tRNA_Rdtase"/>
</dbReference>
<comment type="similarity">
    <text evidence="2 8 13">Belongs to the glutamyl-tRNA reductase family.</text>
</comment>
<dbReference type="RefSeq" id="WP_207300172.1">
    <property type="nucleotide sequence ID" value="NZ_CP071444.1"/>
</dbReference>
<evidence type="ECO:0000256" key="12">
    <source>
        <dbReference type="PIRSR" id="PIRSR000445-4"/>
    </source>
</evidence>
<dbReference type="GO" id="GO:0008883">
    <property type="term" value="F:glutamyl-tRNA reductase activity"/>
    <property type="evidence" value="ECO:0007669"/>
    <property type="project" value="UniProtKB-UniRule"/>
</dbReference>
<comment type="subunit">
    <text evidence="8">Homodimer.</text>
</comment>
<evidence type="ECO:0000313" key="18">
    <source>
        <dbReference type="Proteomes" id="UP000663499"/>
    </source>
</evidence>
<dbReference type="FunFam" id="3.30.460.30:FF:000001">
    <property type="entry name" value="Glutamyl-tRNA reductase"/>
    <property type="match status" value="1"/>
</dbReference>
<comment type="catalytic activity">
    <reaction evidence="7 8 13">
        <text>(S)-4-amino-5-oxopentanoate + tRNA(Glu) + NADP(+) = L-glutamyl-tRNA(Glu) + NADPH + H(+)</text>
        <dbReference type="Rhea" id="RHEA:12344"/>
        <dbReference type="Rhea" id="RHEA-COMP:9663"/>
        <dbReference type="Rhea" id="RHEA-COMP:9680"/>
        <dbReference type="ChEBI" id="CHEBI:15378"/>
        <dbReference type="ChEBI" id="CHEBI:57501"/>
        <dbReference type="ChEBI" id="CHEBI:57783"/>
        <dbReference type="ChEBI" id="CHEBI:58349"/>
        <dbReference type="ChEBI" id="CHEBI:78442"/>
        <dbReference type="ChEBI" id="CHEBI:78520"/>
        <dbReference type="EC" id="1.2.1.70"/>
    </reaction>
</comment>
<evidence type="ECO:0000256" key="4">
    <source>
        <dbReference type="ARBA" id="ARBA00022857"/>
    </source>
</evidence>
<evidence type="ECO:0000259" key="16">
    <source>
        <dbReference type="Pfam" id="PF05201"/>
    </source>
</evidence>
<gene>
    <name evidence="8" type="primary">hemA</name>
    <name evidence="17" type="ORF">J0B03_01735</name>
</gene>
<feature type="binding site" evidence="8 10">
    <location>
        <position position="107"/>
    </location>
    <ligand>
        <name>substrate</name>
    </ligand>
</feature>
<dbReference type="Gene3D" id="3.30.460.30">
    <property type="entry name" value="Glutamyl-tRNA reductase, N-terminal domain"/>
    <property type="match status" value="1"/>
</dbReference>
<sequence length="415" mass="47597">MEIVVVGLDYKKAAVGIREKAAFDTNAKKHKWARHLLDQGHREVLILSTCNRSEIYMVSKQPKKAVEDARNAFASIFGGQEIDSYLNVWQEREGIMHLYQVASGFDSMVLGEDQILGQVKQALEFGMEYKHSGKFLNKLFREGVTFSKKIRHHYGFSETPISTCYTGIQLLRQSGNGLEGKKVLITGAGNMGTLALRHVLSEKPEKVLMTNRRHDNLMATLSEYQQVIPVRYDDRFDALDEADVLISATASPHVVYMADRVKIRKKPLSVLDLAIPRDVDLELRHRDRISLFDIDDLRKVVDGNMEKRRQIVEQCKEDLQKEVEGYIHWKKVSRLDPLLDYVSEKCEGIQRETIGYLEENTELTPDQLEEIGRLLMGHLKQSFKKPIIRMKKPDDKLQQSNLEVFMEGLSKRHGG</sequence>
<proteinExistence type="inferred from homology"/>
<dbReference type="AlphaFoldDB" id="A0A974XFJ8"/>
<dbReference type="InterPro" id="IPR018214">
    <property type="entry name" value="GluRdtase_CS"/>
</dbReference>
<dbReference type="Gene3D" id="3.40.50.720">
    <property type="entry name" value="NAD(P)-binding Rossmann-like Domain"/>
    <property type="match status" value="1"/>
</dbReference>
<feature type="domain" description="Tetrapyrrole biosynthesis glutamyl-tRNA reductase dimerisation" evidence="14">
    <location>
        <begin position="320"/>
        <end position="395"/>
    </location>
</feature>
<evidence type="ECO:0000256" key="6">
    <source>
        <dbReference type="ARBA" id="ARBA00023244"/>
    </source>
</evidence>
<feature type="binding site" evidence="8 10">
    <location>
        <position position="118"/>
    </location>
    <ligand>
        <name>substrate</name>
    </ligand>
</feature>
<evidence type="ECO:0000313" key="17">
    <source>
        <dbReference type="EMBL" id="QSX08831.1"/>
    </source>
</evidence>
<keyword evidence="18" id="KW-1185">Reference proteome</keyword>
<dbReference type="SUPFAM" id="SSF51735">
    <property type="entry name" value="NAD(P)-binding Rossmann-fold domains"/>
    <property type="match status" value="1"/>
</dbReference>
<dbReference type="Proteomes" id="UP000663499">
    <property type="component" value="Chromosome"/>
</dbReference>
<comment type="function">
    <text evidence="8">Catalyzes the NADPH-dependent reduction of glutamyl-tRNA(Glu) to glutamate 1-semialdehyde (GSA).</text>
</comment>
<keyword evidence="5 8" id="KW-0560">Oxidoreductase</keyword>
<dbReference type="InterPro" id="IPR015895">
    <property type="entry name" value="4pyrrol_synth_GluRdtase_N"/>
</dbReference>
<comment type="miscellaneous">
    <text evidence="8">During catalysis, the active site Cys acts as a nucleophile attacking the alpha-carbonyl group of tRNA-bound glutamate with the formation of a thioester intermediate between enzyme and glutamate, and the concomitant release of tRNA(Glu). The thioester intermediate is finally reduced by direct hydride transfer from NADPH, to form the product GSA.</text>
</comment>
<feature type="site" description="Important for activity" evidence="8 12">
    <location>
        <position position="97"/>
    </location>
</feature>
<evidence type="ECO:0000259" key="14">
    <source>
        <dbReference type="Pfam" id="PF00745"/>
    </source>
</evidence>
<feature type="binding site" evidence="8 11">
    <location>
        <begin position="187"/>
        <end position="192"/>
    </location>
    <ligand>
        <name>NADP(+)</name>
        <dbReference type="ChEBI" id="CHEBI:58349"/>
    </ligand>
</feature>
<dbReference type="KEGG" id="alka:J0B03_01735"/>
<keyword evidence="6 8" id="KW-0627">Porphyrin biosynthesis</keyword>
<reference evidence="17" key="1">
    <citation type="submission" date="2021-03" db="EMBL/GenBank/DDBJ databases">
        <title>Alkalibacter marinus sp. nov., isolated from tidal flat sediment.</title>
        <authorList>
            <person name="Namirimu T."/>
            <person name="Yang J.-A."/>
            <person name="Yang S.-H."/>
            <person name="Kim Y.-J."/>
            <person name="Kwon K.K."/>
        </authorList>
    </citation>
    <scope>NUCLEOTIDE SEQUENCE</scope>
    <source>
        <strain evidence="17">ES005</strain>
    </source>
</reference>
<evidence type="ECO:0000256" key="8">
    <source>
        <dbReference type="HAMAP-Rule" id="MF_00087"/>
    </source>
</evidence>
<feature type="binding site" evidence="8 10">
    <location>
        <begin position="112"/>
        <end position="114"/>
    </location>
    <ligand>
        <name>substrate</name>
    </ligand>
</feature>
<dbReference type="PANTHER" id="PTHR43013:SF1">
    <property type="entry name" value="GLUTAMYL-TRNA REDUCTASE"/>
    <property type="match status" value="1"/>
</dbReference>
<protein>
    <recommendedName>
        <fullName evidence="3 8">Glutamyl-tRNA reductase</fullName>
        <shortName evidence="8">GluTR</shortName>
        <ecNumber evidence="3 8">1.2.1.70</ecNumber>
    </recommendedName>
</protein>
<dbReference type="Pfam" id="PF05201">
    <property type="entry name" value="GlutR_N"/>
    <property type="match status" value="1"/>
</dbReference>
<dbReference type="GO" id="GO:0019353">
    <property type="term" value="P:protoporphyrinogen IX biosynthetic process from glutamate"/>
    <property type="evidence" value="ECO:0007669"/>
    <property type="project" value="TreeGrafter"/>
</dbReference>
<dbReference type="CDD" id="cd05213">
    <property type="entry name" value="NAD_bind_Glutamyl_tRNA_reduct"/>
    <property type="match status" value="1"/>
</dbReference>
<comment type="pathway">
    <text evidence="1 8 13">Porphyrin-containing compound metabolism; protoporphyrin-IX biosynthesis; 5-aminolevulinate from L-glutamyl-tRNA(Glu): step 1/2.</text>
</comment>
<dbReference type="PIRSF" id="PIRSF000445">
    <property type="entry name" value="4pyrrol_synth_GluRdtase"/>
    <property type="match status" value="1"/>
</dbReference>
<evidence type="ECO:0000256" key="9">
    <source>
        <dbReference type="PIRSR" id="PIRSR000445-1"/>
    </source>
</evidence>
<evidence type="ECO:0000256" key="3">
    <source>
        <dbReference type="ARBA" id="ARBA00012970"/>
    </source>
</evidence>
<feature type="active site" description="Nucleophile" evidence="8 9">
    <location>
        <position position="50"/>
    </location>
</feature>
<organism evidence="17 18">
    <name type="scientific">Alkalibacter rhizosphaerae</name>
    <dbReference type="NCBI Taxonomy" id="2815577"/>
    <lineage>
        <taxon>Bacteria</taxon>
        <taxon>Bacillati</taxon>
        <taxon>Bacillota</taxon>
        <taxon>Clostridia</taxon>
        <taxon>Eubacteriales</taxon>
        <taxon>Eubacteriaceae</taxon>
        <taxon>Alkalibacter</taxon>
    </lineage>
</organism>
<evidence type="ECO:0000259" key="15">
    <source>
        <dbReference type="Pfam" id="PF01488"/>
    </source>
</evidence>
<dbReference type="HAMAP" id="MF_00087">
    <property type="entry name" value="Glu_tRNA_reductase"/>
    <property type="match status" value="1"/>
</dbReference>
<dbReference type="SUPFAM" id="SSF69742">
    <property type="entry name" value="Glutamyl tRNA-reductase catalytic, N-terminal domain"/>
    <property type="match status" value="1"/>
</dbReference>
<dbReference type="PROSITE" id="PS00747">
    <property type="entry name" value="GLUTR"/>
    <property type="match status" value="1"/>
</dbReference>
<evidence type="ECO:0000256" key="10">
    <source>
        <dbReference type="PIRSR" id="PIRSR000445-2"/>
    </source>
</evidence>
<comment type="domain">
    <text evidence="8">Possesses an unusual extended V-shaped dimeric structure with each monomer consisting of three distinct domains arranged along a curved 'spinal' alpha-helix. The N-terminal catalytic domain specifically recognizes the glutamate moiety of the substrate. The second domain is the NADPH-binding domain, and the third C-terminal domain is responsible for dimerization.</text>
</comment>
<dbReference type="InterPro" id="IPR015896">
    <property type="entry name" value="4pyrrol_synth_GluRdtase_dimer"/>
</dbReference>
<feature type="domain" description="Glutamyl-tRNA reductase N-terminal" evidence="16">
    <location>
        <begin position="6"/>
        <end position="152"/>
    </location>
</feature>
<evidence type="ECO:0000256" key="7">
    <source>
        <dbReference type="ARBA" id="ARBA00047464"/>
    </source>
</evidence>
<feature type="domain" description="Quinate/shikimate 5-dehydrogenase/glutamyl-tRNA reductase" evidence="15">
    <location>
        <begin position="172"/>
        <end position="300"/>
    </location>
</feature>
<evidence type="ECO:0000256" key="11">
    <source>
        <dbReference type="PIRSR" id="PIRSR000445-3"/>
    </source>
</evidence>
<feature type="binding site" evidence="8 10">
    <location>
        <begin position="49"/>
        <end position="52"/>
    </location>
    <ligand>
        <name>substrate</name>
    </ligand>
</feature>
<evidence type="ECO:0000256" key="2">
    <source>
        <dbReference type="ARBA" id="ARBA00005916"/>
    </source>
</evidence>
<dbReference type="PANTHER" id="PTHR43013">
    <property type="entry name" value="GLUTAMYL-TRNA REDUCTASE"/>
    <property type="match status" value="1"/>
</dbReference>
<dbReference type="EMBL" id="CP071444">
    <property type="protein sequence ID" value="QSX08831.1"/>
    <property type="molecule type" value="Genomic_DNA"/>
</dbReference>
<name>A0A974XFJ8_9FIRM</name>
<dbReference type="InterPro" id="IPR036291">
    <property type="entry name" value="NAD(P)-bd_dom_sf"/>
</dbReference>
<dbReference type="Pfam" id="PF01488">
    <property type="entry name" value="Shikimate_DH"/>
    <property type="match status" value="1"/>
</dbReference>
<dbReference type="InterPro" id="IPR036343">
    <property type="entry name" value="GluRdtase_N_sf"/>
</dbReference>